<dbReference type="RefSeq" id="WP_330484215.1">
    <property type="nucleotide sequence ID" value="NZ_JAZBJZ010000052.1"/>
</dbReference>
<evidence type="ECO:0000313" key="1">
    <source>
        <dbReference type="EMBL" id="MEE3717785.1"/>
    </source>
</evidence>
<evidence type="ECO:0000313" key="2">
    <source>
        <dbReference type="Proteomes" id="UP001333818"/>
    </source>
</evidence>
<proteinExistence type="predicted"/>
<evidence type="ECO:0008006" key="3">
    <source>
        <dbReference type="Google" id="ProtNLM"/>
    </source>
</evidence>
<reference evidence="1" key="1">
    <citation type="submission" date="2024-01" db="EMBL/GenBank/DDBJ databases">
        <title>Bank of Algae and Cyanobacteria of the Azores (BACA) strain genomes.</title>
        <authorList>
            <person name="Luz R."/>
            <person name="Cordeiro R."/>
            <person name="Fonseca A."/>
            <person name="Goncalves V."/>
        </authorList>
    </citation>
    <scope>NUCLEOTIDE SEQUENCE</scope>
    <source>
        <strain evidence="1">BACA0141</strain>
    </source>
</reference>
<dbReference type="Proteomes" id="UP001333818">
    <property type="component" value="Unassembled WGS sequence"/>
</dbReference>
<comment type="caution">
    <text evidence="1">The sequence shown here is derived from an EMBL/GenBank/DDBJ whole genome shotgun (WGS) entry which is preliminary data.</text>
</comment>
<dbReference type="EMBL" id="JAZBJZ010000052">
    <property type="protein sequence ID" value="MEE3717785.1"/>
    <property type="molecule type" value="Genomic_DNA"/>
</dbReference>
<keyword evidence="2" id="KW-1185">Reference proteome</keyword>
<name>A0AAW9PTA4_9CYAN</name>
<gene>
    <name evidence="1" type="ORF">V2H45_13670</name>
</gene>
<dbReference type="InterPro" id="IPR016181">
    <property type="entry name" value="Acyl_CoA_acyltransferase"/>
</dbReference>
<dbReference type="SUPFAM" id="SSF55729">
    <property type="entry name" value="Acyl-CoA N-acyltransferases (Nat)"/>
    <property type="match status" value="1"/>
</dbReference>
<dbReference type="AlphaFoldDB" id="A0AAW9PTA4"/>
<protein>
    <recommendedName>
        <fullName evidence="3">GNAT family acetyltransferase</fullName>
    </recommendedName>
</protein>
<sequence length="188" mass="21774">MIATRIAVTSDIDGILDLQSVNLYTNLSDAERLEGFVTTPFTPDQIRSLIAQTGVFVAEQEGKIDGYIFAGSWQFFSQWEIFPFMVSRFPNLSFQGKQITVENTFQYGPICIDRRLRGSGVFLQLFETMRSNFSTRFPMGVTFINRLNQRSFEAHTRKLNLEAIDRFDFNHHSFYSLAFLTKDYNEQD</sequence>
<dbReference type="Gene3D" id="3.40.630.30">
    <property type="match status" value="1"/>
</dbReference>
<accession>A0AAW9PTA4</accession>
<organism evidence="1 2">
    <name type="scientific">Tumidithrix elongata BACA0141</name>
    <dbReference type="NCBI Taxonomy" id="2716417"/>
    <lineage>
        <taxon>Bacteria</taxon>
        <taxon>Bacillati</taxon>
        <taxon>Cyanobacteriota</taxon>
        <taxon>Cyanophyceae</taxon>
        <taxon>Pseudanabaenales</taxon>
        <taxon>Pseudanabaenaceae</taxon>
        <taxon>Tumidithrix</taxon>
        <taxon>Tumidithrix elongata</taxon>
    </lineage>
</organism>